<name>A0ACC1T7Y8_9APHY</name>
<evidence type="ECO:0000313" key="1">
    <source>
        <dbReference type="EMBL" id="KAJ3555267.1"/>
    </source>
</evidence>
<proteinExistence type="predicted"/>
<evidence type="ECO:0000313" key="2">
    <source>
        <dbReference type="Proteomes" id="UP001148662"/>
    </source>
</evidence>
<comment type="caution">
    <text evidence="1">The sequence shown here is derived from an EMBL/GenBank/DDBJ whole genome shotgun (WGS) entry which is preliminary data.</text>
</comment>
<sequence>MPPIQKAIRDLTRILRSRTKRFRLKDYLEPEEIVSGRIWEEEEETLLDCVRDRVDDEDGEDGVWRLEKKNRQMQRKALRERTQREGNTFGSHIQDLPTLALARVVIGGYTHVVPVVVDACVEELYRTGAYEPHLFRSLPNRQRLLDLVSYFDQGPARAMRNNLASAPNAKIYAKTPSLHAEQAGDICALLVTYLSSLPDSLIHRSLSDALWAWCVSPSIIRQEQRLRRRGDDDASESEYETSESEDENAPSYNTRLRQMEVERLTLPHHQGPGAHCAARPPPPSSTTFLAPVPPHDIFATLLVCPENGLSADDIGRIFCQALMGRKDKMHGEQEDTKDADQPQGYSDRRERERKTMVWLVNHWERISAAYESKKESRRPRAGRTRSASMGDEEELRRRSSQGENMFHSRGTSAGRDDQAEKHYSARRASAPALRQPQDLPPRRVAPKLSMDANFALRPPPLESRASGSTASSTELDSLDGHQHTPAPQARSSKQIPQRQDNVRILDGDDHVPDIALQREMSRCAIADDASVYSDVDVLDGVLGSYIDEPPRKTRQTSSNAYDRPIPGLGGRTADDSRPRSDIHQENADLRQKLEQVLRERDEARETVSAMRRIVQGSSSS</sequence>
<keyword evidence="2" id="KW-1185">Reference proteome</keyword>
<gene>
    <name evidence="1" type="ORF">NM688_g2675</name>
</gene>
<dbReference type="EMBL" id="JANHOG010000347">
    <property type="protein sequence ID" value="KAJ3555267.1"/>
    <property type="molecule type" value="Genomic_DNA"/>
</dbReference>
<dbReference type="Proteomes" id="UP001148662">
    <property type="component" value="Unassembled WGS sequence"/>
</dbReference>
<reference evidence="1" key="1">
    <citation type="submission" date="2022-07" db="EMBL/GenBank/DDBJ databases">
        <title>Genome Sequence of Phlebia brevispora.</title>
        <authorList>
            <person name="Buettner E."/>
        </authorList>
    </citation>
    <scope>NUCLEOTIDE SEQUENCE</scope>
    <source>
        <strain evidence="1">MPL23</strain>
    </source>
</reference>
<organism evidence="1 2">
    <name type="scientific">Phlebia brevispora</name>
    <dbReference type="NCBI Taxonomy" id="194682"/>
    <lineage>
        <taxon>Eukaryota</taxon>
        <taxon>Fungi</taxon>
        <taxon>Dikarya</taxon>
        <taxon>Basidiomycota</taxon>
        <taxon>Agaricomycotina</taxon>
        <taxon>Agaricomycetes</taxon>
        <taxon>Polyporales</taxon>
        <taxon>Meruliaceae</taxon>
        <taxon>Phlebia</taxon>
    </lineage>
</organism>
<protein>
    <submittedName>
        <fullName evidence="1">Uncharacterized protein</fullName>
    </submittedName>
</protein>
<accession>A0ACC1T7Y8</accession>